<dbReference type="CDD" id="cd00167">
    <property type="entry name" value="SANT"/>
    <property type="match status" value="2"/>
</dbReference>
<sequence length="180" mass="21875">MNYSSSASNLSQSMLKNSNIDKKETRKRTPFSQLEDYQLKELVKMYGIEKPYVWDLISLYMKGRSARQCRERYKLYLDEGIKRKEKWTNEEDEILLSKYELLGPRWKLMEKFFPGRNSYSIKNRYSSLKRKELKKLKYSKEEYKDENSISMQIDDDDENKLENIFLFETNYSDNFFDTFQ</sequence>
<keyword evidence="5" id="KW-1185">Reference proteome</keyword>
<dbReference type="PROSITE" id="PS51294">
    <property type="entry name" value="HTH_MYB"/>
    <property type="match status" value="2"/>
</dbReference>
<gene>
    <name evidence="4" type="ORF">M9Y10_040080</name>
</gene>
<feature type="region of interest" description="Disordered" evidence="1">
    <location>
        <begin position="1"/>
        <end position="27"/>
    </location>
</feature>
<feature type="domain" description="Myb-like" evidence="2">
    <location>
        <begin position="83"/>
        <end position="129"/>
    </location>
</feature>
<reference evidence="4 5" key="1">
    <citation type="submission" date="2024-04" db="EMBL/GenBank/DDBJ databases">
        <title>Tritrichomonas musculus Genome.</title>
        <authorList>
            <person name="Alves-Ferreira E."/>
            <person name="Grigg M."/>
            <person name="Lorenzi H."/>
            <person name="Galac M."/>
        </authorList>
    </citation>
    <scope>NUCLEOTIDE SEQUENCE [LARGE SCALE GENOMIC DNA]</scope>
    <source>
        <strain evidence="4 5">EAF2021</strain>
    </source>
</reference>
<dbReference type="InterPro" id="IPR017930">
    <property type="entry name" value="Myb_dom"/>
</dbReference>
<feature type="domain" description="Myb-like" evidence="2">
    <location>
        <begin position="23"/>
        <end position="77"/>
    </location>
</feature>
<evidence type="ECO:0000313" key="5">
    <source>
        <dbReference type="Proteomes" id="UP001470230"/>
    </source>
</evidence>
<accession>A0ABR2GQE3</accession>
<dbReference type="Proteomes" id="UP001470230">
    <property type="component" value="Unassembled WGS sequence"/>
</dbReference>
<dbReference type="SMART" id="SM00717">
    <property type="entry name" value="SANT"/>
    <property type="match status" value="2"/>
</dbReference>
<feature type="domain" description="HTH myb-type" evidence="3">
    <location>
        <begin position="82"/>
        <end position="133"/>
    </location>
</feature>
<evidence type="ECO:0000256" key="1">
    <source>
        <dbReference type="SAM" id="MobiDB-lite"/>
    </source>
</evidence>
<dbReference type="InterPro" id="IPR001005">
    <property type="entry name" value="SANT/Myb"/>
</dbReference>
<dbReference type="PANTHER" id="PTHR45614:SF253">
    <property type="entry name" value="CHROMOSOME UNDETERMINED SCAFFOLD_38, WHOLE GENOME SHOTGUN SEQUENCE"/>
    <property type="match status" value="1"/>
</dbReference>
<evidence type="ECO:0000313" key="4">
    <source>
        <dbReference type="EMBL" id="KAK8836122.1"/>
    </source>
</evidence>
<dbReference type="EMBL" id="JAPFFF010000069">
    <property type="protein sequence ID" value="KAK8836122.1"/>
    <property type="molecule type" value="Genomic_DNA"/>
</dbReference>
<dbReference type="Pfam" id="PF00249">
    <property type="entry name" value="Myb_DNA-binding"/>
    <property type="match status" value="2"/>
</dbReference>
<dbReference type="InterPro" id="IPR050560">
    <property type="entry name" value="MYB_TF"/>
</dbReference>
<dbReference type="InterPro" id="IPR009057">
    <property type="entry name" value="Homeodomain-like_sf"/>
</dbReference>
<dbReference type="PROSITE" id="PS50090">
    <property type="entry name" value="MYB_LIKE"/>
    <property type="match status" value="2"/>
</dbReference>
<dbReference type="SUPFAM" id="SSF46689">
    <property type="entry name" value="Homeodomain-like"/>
    <property type="match status" value="1"/>
</dbReference>
<dbReference type="PANTHER" id="PTHR45614">
    <property type="entry name" value="MYB PROTEIN-RELATED"/>
    <property type="match status" value="1"/>
</dbReference>
<protein>
    <recommendedName>
        <fullName evidence="6">Myb-like DNA-binding domain containing protein</fullName>
    </recommendedName>
</protein>
<feature type="compositionally biased region" description="Low complexity" evidence="1">
    <location>
        <begin position="1"/>
        <end position="13"/>
    </location>
</feature>
<evidence type="ECO:0000259" key="3">
    <source>
        <dbReference type="PROSITE" id="PS51294"/>
    </source>
</evidence>
<comment type="caution">
    <text evidence="4">The sequence shown here is derived from an EMBL/GenBank/DDBJ whole genome shotgun (WGS) entry which is preliminary data.</text>
</comment>
<feature type="domain" description="HTH myb-type" evidence="3">
    <location>
        <begin position="23"/>
        <end position="81"/>
    </location>
</feature>
<proteinExistence type="predicted"/>
<organism evidence="4 5">
    <name type="scientific">Tritrichomonas musculus</name>
    <dbReference type="NCBI Taxonomy" id="1915356"/>
    <lineage>
        <taxon>Eukaryota</taxon>
        <taxon>Metamonada</taxon>
        <taxon>Parabasalia</taxon>
        <taxon>Tritrichomonadida</taxon>
        <taxon>Tritrichomonadidae</taxon>
        <taxon>Tritrichomonas</taxon>
    </lineage>
</organism>
<dbReference type="Gene3D" id="1.10.10.60">
    <property type="entry name" value="Homeodomain-like"/>
    <property type="match status" value="2"/>
</dbReference>
<name>A0ABR2GQE3_9EUKA</name>
<evidence type="ECO:0008006" key="6">
    <source>
        <dbReference type="Google" id="ProtNLM"/>
    </source>
</evidence>
<evidence type="ECO:0000259" key="2">
    <source>
        <dbReference type="PROSITE" id="PS50090"/>
    </source>
</evidence>